<comment type="caution">
    <text evidence="1">The sequence shown here is derived from an EMBL/GenBank/DDBJ whole genome shotgun (WGS) entry which is preliminary data.</text>
</comment>
<dbReference type="PANTHER" id="PTHR38797">
    <property type="entry name" value="NUCLEAR PORE COMPLEX PROTEIN NUP85-RELATED"/>
    <property type="match status" value="1"/>
</dbReference>
<dbReference type="Pfam" id="PF12311">
    <property type="entry name" value="DUF3632"/>
    <property type="match status" value="1"/>
</dbReference>
<dbReference type="Proteomes" id="UP001147733">
    <property type="component" value="Unassembled WGS sequence"/>
</dbReference>
<dbReference type="EMBL" id="JAPQKT010000008">
    <property type="protein sequence ID" value="KAJ5222451.1"/>
    <property type="molecule type" value="Genomic_DNA"/>
</dbReference>
<dbReference type="InterPro" id="IPR022085">
    <property type="entry name" value="OpdG"/>
</dbReference>
<dbReference type="PANTHER" id="PTHR38797:SF4">
    <property type="entry name" value="NUCLEAR PORE COMPLEX PROTEIN NUP85"/>
    <property type="match status" value="1"/>
</dbReference>
<name>A0A9W9NLY5_PENCI</name>
<organism evidence="1 2">
    <name type="scientific">Penicillium citrinum</name>
    <dbReference type="NCBI Taxonomy" id="5077"/>
    <lineage>
        <taxon>Eukaryota</taxon>
        <taxon>Fungi</taxon>
        <taxon>Dikarya</taxon>
        <taxon>Ascomycota</taxon>
        <taxon>Pezizomycotina</taxon>
        <taxon>Eurotiomycetes</taxon>
        <taxon>Eurotiomycetidae</taxon>
        <taxon>Eurotiales</taxon>
        <taxon>Aspergillaceae</taxon>
        <taxon>Penicillium</taxon>
    </lineage>
</organism>
<dbReference type="AlphaFoldDB" id="A0A9W9NLY5"/>
<sequence>MALQFRTSDHDHSDVFLILRDWLQDESTVSSEDIAGNIDSYHGKAFEEEKQIPKEEKEDVELDPDGCYGPLWEIWIAFIVIVEQIPHDHSAQNKLVDVIKGLKILAGRKVELEGAELQLWKDLPIFDTCIHDYYQPPLNTSKPVPPDETQKWRNVTSFVARCWQAGFFNASPQALYLFRAILEQPVTDTAALEQALPIISEWILHSGAALYQSIDSAGRQEGSQEQSASSLYTGPNKLCVERWQFWRSRFEEIAGQLQGISKKIALDCASEMGRISN</sequence>
<evidence type="ECO:0000313" key="1">
    <source>
        <dbReference type="EMBL" id="KAJ5222451.1"/>
    </source>
</evidence>
<keyword evidence="2" id="KW-1185">Reference proteome</keyword>
<dbReference type="RefSeq" id="XP_056497374.1">
    <property type="nucleotide sequence ID" value="XM_056647609.1"/>
</dbReference>
<dbReference type="OrthoDB" id="3350591at2759"/>
<dbReference type="InterPro" id="IPR053204">
    <property type="entry name" value="Oxopyrrolidines_Biosynth-assoc"/>
</dbReference>
<reference evidence="1" key="2">
    <citation type="journal article" date="2023" name="IMA Fungus">
        <title>Comparative genomic study of the Penicillium genus elucidates a diverse pangenome and 15 lateral gene transfer events.</title>
        <authorList>
            <person name="Petersen C."/>
            <person name="Sorensen T."/>
            <person name="Nielsen M.R."/>
            <person name="Sondergaard T.E."/>
            <person name="Sorensen J.L."/>
            <person name="Fitzpatrick D.A."/>
            <person name="Frisvad J.C."/>
            <person name="Nielsen K.L."/>
        </authorList>
    </citation>
    <scope>NUCLEOTIDE SEQUENCE</scope>
    <source>
        <strain evidence="1">IBT 23319</strain>
    </source>
</reference>
<dbReference type="GeneID" id="81386776"/>
<evidence type="ECO:0000313" key="2">
    <source>
        <dbReference type="Proteomes" id="UP001147733"/>
    </source>
</evidence>
<protein>
    <submittedName>
        <fullName evidence="1">Uncharacterized protein</fullName>
    </submittedName>
</protein>
<proteinExistence type="predicted"/>
<gene>
    <name evidence="1" type="ORF">N7469_008691</name>
</gene>
<reference evidence="1" key="1">
    <citation type="submission" date="2022-11" db="EMBL/GenBank/DDBJ databases">
        <authorList>
            <person name="Petersen C."/>
        </authorList>
    </citation>
    <scope>NUCLEOTIDE SEQUENCE</scope>
    <source>
        <strain evidence="1">IBT 23319</strain>
    </source>
</reference>
<accession>A0A9W9NLY5</accession>